<protein>
    <submittedName>
        <fullName evidence="1">Uncharacterized protein</fullName>
    </submittedName>
</protein>
<name>A0A7T7CL82_9CAUD</name>
<reference evidence="1" key="1">
    <citation type="submission" date="2020-12" db="EMBL/GenBank/DDBJ databases">
        <authorList>
            <person name="Hu Z."/>
        </authorList>
    </citation>
    <scope>NUCLEOTIDE SEQUENCE</scope>
</reference>
<proteinExistence type="predicted"/>
<dbReference type="EMBL" id="MW423737">
    <property type="protein sequence ID" value="QQK88538.1"/>
    <property type="molecule type" value="Genomic_DNA"/>
</dbReference>
<organism evidence="1">
    <name type="scientific">Vibrio phage PH669</name>
    <dbReference type="NCBI Taxonomy" id="2800823"/>
    <lineage>
        <taxon>Viruses</taxon>
        <taxon>Duplodnaviria</taxon>
        <taxon>Heunggongvirae</taxon>
        <taxon>Uroviricota</taxon>
        <taxon>Caudoviricetes</taxon>
        <taxon>Queuovirinae</taxon>
    </lineage>
</organism>
<sequence length="97" mass="11340">MNLQSLEKLNSLLKQHEALLQKIKTIRDMDIEFGFIRRIDGHDHIHGKLRNEPKLIEHVVNFWHDEAYEIEKQLEALGFDVTSLEIRCSPPPQPSAE</sequence>
<evidence type="ECO:0000313" key="1">
    <source>
        <dbReference type="EMBL" id="QQK88538.1"/>
    </source>
</evidence>
<accession>A0A7T7CL82</accession>